<dbReference type="InterPro" id="IPR017517">
    <property type="entry name" value="Maleyloyr_isom"/>
</dbReference>
<comment type="caution">
    <text evidence="2">The sequence shown here is derived from an EMBL/GenBank/DDBJ whole genome shotgun (WGS) entry which is preliminary data.</text>
</comment>
<evidence type="ECO:0000259" key="1">
    <source>
        <dbReference type="Pfam" id="PF11716"/>
    </source>
</evidence>
<dbReference type="EMBL" id="JABENB010000001">
    <property type="protein sequence ID" value="NNG37974.1"/>
    <property type="molecule type" value="Genomic_DNA"/>
</dbReference>
<gene>
    <name evidence="2" type="ORF">HJ588_01615</name>
</gene>
<dbReference type="Proteomes" id="UP000557772">
    <property type="component" value="Unassembled WGS sequence"/>
</dbReference>
<dbReference type="AlphaFoldDB" id="A0A849AAM8"/>
<organism evidence="2 3">
    <name type="scientific">Flexivirga aerilata</name>
    <dbReference type="NCBI Taxonomy" id="1656889"/>
    <lineage>
        <taxon>Bacteria</taxon>
        <taxon>Bacillati</taxon>
        <taxon>Actinomycetota</taxon>
        <taxon>Actinomycetes</taxon>
        <taxon>Micrococcales</taxon>
        <taxon>Dermacoccaceae</taxon>
        <taxon>Flexivirga</taxon>
    </lineage>
</organism>
<keyword evidence="3" id="KW-1185">Reference proteome</keyword>
<name>A0A849AAM8_9MICO</name>
<dbReference type="InterPro" id="IPR034660">
    <property type="entry name" value="DinB/YfiT-like"/>
</dbReference>
<dbReference type="InterPro" id="IPR017518">
    <property type="entry name" value="CHP03084"/>
</dbReference>
<reference evidence="2 3" key="1">
    <citation type="submission" date="2020-05" db="EMBL/GenBank/DDBJ databases">
        <title>Flexivirga sp. ID2601S isolated from air conditioner.</title>
        <authorList>
            <person name="Kim D.H."/>
        </authorList>
    </citation>
    <scope>NUCLEOTIDE SEQUENCE [LARGE SCALE GENOMIC DNA]</scope>
    <source>
        <strain evidence="2 3">ID2601S</strain>
    </source>
</reference>
<dbReference type="Pfam" id="PF11716">
    <property type="entry name" value="MDMPI_N"/>
    <property type="match status" value="1"/>
</dbReference>
<sequence length="276" mass="29021">MLDTLLDDLRAESAAVRDRVAGASSATLHTPTPAAGWDVAHQIAHLTWTDEMATSAVASVVDGVDAPHDWNAALEAAAKSPETFVDDGADELAALPADELLARWDASREALAAALRATPADTRIPWFGPPMKATSMATARIMETWAHGLDVAAALGAEPEPTDRIRHVCHLGVATRGFVHSVRGLPAPETPVYVELVAPSGETWTWGDAGASDRITGPAWDFARVAVRRLHPDDTTLVAEGAAATEWLGIVQAFAGPPGDDPVRRTAGDGRVEAQA</sequence>
<proteinExistence type="predicted"/>
<dbReference type="RefSeq" id="WP_171151326.1">
    <property type="nucleotide sequence ID" value="NZ_JABENB010000001.1"/>
</dbReference>
<feature type="domain" description="Mycothiol-dependent maleylpyruvate isomerase metal-binding" evidence="1">
    <location>
        <begin position="9"/>
        <end position="152"/>
    </location>
</feature>
<dbReference type="InterPro" id="IPR024344">
    <property type="entry name" value="MDMPI_metal-binding"/>
</dbReference>
<evidence type="ECO:0000313" key="3">
    <source>
        <dbReference type="Proteomes" id="UP000557772"/>
    </source>
</evidence>
<protein>
    <submittedName>
        <fullName evidence="2">TIGR03084 family protein</fullName>
    </submittedName>
</protein>
<dbReference type="SUPFAM" id="SSF109854">
    <property type="entry name" value="DinB/YfiT-like putative metalloenzymes"/>
    <property type="match status" value="1"/>
</dbReference>
<evidence type="ECO:0000313" key="2">
    <source>
        <dbReference type="EMBL" id="NNG37974.1"/>
    </source>
</evidence>
<accession>A0A849AAM8</accession>
<dbReference type="NCBIfam" id="TIGR03083">
    <property type="entry name" value="maleylpyruvate isomerase family mycothiol-dependent enzyme"/>
    <property type="match status" value="1"/>
</dbReference>
<dbReference type="Gene3D" id="1.20.120.450">
    <property type="entry name" value="dinb family like domain"/>
    <property type="match status" value="1"/>
</dbReference>
<dbReference type="GO" id="GO:0046872">
    <property type="term" value="F:metal ion binding"/>
    <property type="evidence" value="ECO:0007669"/>
    <property type="project" value="InterPro"/>
</dbReference>
<dbReference type="NCBIfam" id="TIGR03084">
    <property type="entry name" value="TIGR03084 family metal-binding protein"/>
    <property type="match status" value="1"/>
</dbReference>